<dbReference type="EMBL" id="RCUX01000005">
    <property type="protein sequence ID" value="RLP76174.1"/>
    <property type="molecule type" value="Genomic_DNA"/>
</dbReference>
<evidence type="ECO:0000313" key="2">
    <source>
        <dbReference type="Proteomes" id="UP000272503"/>
    </source>
</evidence>
<name>A0A3L7A7S0_9MICO</name>
<reference evidence="1 2" key="1">
    <citation type="submission" date="2018-10" db="EMBL/GenBank/DDBJ databases">
        <authorList>
            <person name="Li J."/>
        </authorList>
    </citation>
    <scope>NUCLEOTIDE SEQUENCE [LARGE SCALE GENOMIC DNA]</scope>
    <source>
        <strain evidence="1 2">IF 016277</strain>
    </source>
</reference>
<dbReference type="OrthoDB" id="5772641at2"/>
<evidence type="ECO:0000313" key="1">
    <source>
        <dbReference type="EMBL" id="RLP76174.1"/>
    </source>
</evidence>
<dbReference type="Proteomes" id="UP000272503">
    <property type="component" value="Unassembled WGS sequence"/>
</dbReference>
<gene>
    <name evidence="1" type="ORF">D9V32_08280</name>
</gene>
<keyword evidence="2" id="KW-1185">Reference proteome</keyword>
<protein>
    <submittedName>
        <fullName evidence="1">Uncharacterized protein</fullName>
    </submittedName>
</protein>
<comment type="caution">
    <text evidence="1">The sequence shown here is derived from an EMBL/GenBank/DDBJ whole genome shotgun (WGS) entry which is preliminary data.</text>
</comment>
<proteinExistence type="predicted"/>
<organism evidence="1 2">
    <name type="scientific">Mycetocola tolaasinivorans</name>
    <dbReference type="NCBI Taxonomy" id="76635"/>
    <lineage>
        <taxon>Bacteria</taxon>
        <taxon>Bacillati</taxon>
        <taxon>Actinomycetota</taxon>
        <taxon>Actinomycetes</taxon>
        <taxon>Micrococcales</taxon>
        <taxon>Microbacteriaceae</taxon>
        <taxon>Mycetocola</taxon>
    </lineage>
</organism>
<accession>A0A3L7A7S0</accession>
<dbReference type="AlphaFoldDB" id="A0A3L7A7S0"/>
<sequence>MSCGTYELVVSREGKWWIIDAPAVDYRTQARTLSEVEEMGRSLLAGALGVDEESFNVTLRIEKPADVAARLAEAAEYDRAALESTRNAARDRREAARVLRDAYGLSAIDAARVLGVSRARVYQLLEDSFLEEQRPAGRDRARA</sequence>
<dbReference type="RefSeq" id="WP_121648458.1">
    <property type="nucleotide sequence ID" value="NZ_RCUX01000005.1"/>
</dbReference>